<feature type="region of interest" description="Disordered" evidence="1">
    <location>
        <begin position="1"/>
        <end position="20"/>
    </location>
</feature>
<accession>A0A1Q3BCS9</accession>
<organism evidence="3 4">
    <name type="scientific">Cephalotus follicularis</name>
    <name type="common">Albany pitcher plant</name>
    <dbReference type="NCBI Taxonomy" id="3775"/>
    <lineage>
        <taxon>Eukaryota</taxon>
        <taxon>Viridiplantae</taxon>
        <taxon>Streptophyta</taxon>
        <taxon>Embryophyta</taxon>
        <taxon>Tracheophyta</taxon>
        <taxon>Spermatophyta</taxon>
        <taxon>Magnoliopsida</taxon>
        <taxon>eudicotyledons</taxon>
        <taxon>Gunneridae</taxon>
        <taxon>Pentapetalae</taxon>
        <taxon>rosids</taxon>
        <taxon>fabids</taxon>
        <taxon>Oxalidales</taxon>
        <taxon>Cephalotaceae</taxon>
        <taxon>Cephalotus</taxon>
    </lineage>
</organism>
<feature type="compositionally biased region" description="Low complexity" evidence="1">
    <location>
        <begin position="8"/>
        <end position="20"/>
    </location>
</feature>
<dbReference type="OrthoDB" id="418495at2759"/>
<sequence length="394" mass="43092">MVGLNCRSSSSSFPSSPLHSAPSALDNGLLQNILNLTPRLSSHNNPEGPVAVMTTVPFLCSLETTFPDQASLCWDLEKTVNCRSIISNGTQAPKSSAELRKEIARIEVEILHLEHYLLSLYRTAFKGHVSTLSNNTSTELQDKAGLSSLHVANQSHYRLEPHVPRDGFVHHDKTSPAHNWEISDIQSCTASLKATSTRDHRNSDSGHCSLADILGASHIDRSLHTPDRLSEDIVKCICSIYCKLANGPNNHAGLAVSPTSSNSLSSSSIFSSKNPCDTLSSGAYSDPVLKVYTAKSIFKDLKLAKEEFIQASVYIHKETKIFLPKILQYFVKVMSLGVPGLLEDISGCLLKVQQKAIRKCMKGRYDRVTASANLSGQMQIFESIGKMPINHYAA</sequence>
<name>A0A1Q3BCS9_CEPFO</name>
<reference evidence="4" key="1">
    <citation type="submission" date="2016-04" db="EMBL/GenBank/DDBJ databases">
        <title>Cephalotus genome sequencing.</title>
        <authorList>
            <person name="Fukushima K."/>
            <person name="Hasebe M."/>
            <person name="Fang X."/>
        </authorList>
    </citation>
    <scope>NUCLEOTIDE SEQUENCE [LARGE SCALE GENOMIC DNA]</scope>
    <source>
        <strain evidence="4">cv. St1</strain>
    </source>
</reference>
<keyword evidence="4" id="KW-1185">Reference proteome</keyword>
<evidence type="ECO:0000259" key="2">
    <source>
        <dbReference type="Pfam" id="PF14389"/>
    </source>
</evidence>
<dbReference type="Proteomes" id="UP000187406">
    <property type="component" value="Unassembled WGS sequence"/>
</dbReference>
<dbReference type="Pfam" id="PF14389">
    <property type="entry name" value="Lzipper-MIP1"/>
    <property type="match status" value="1"/>
</dbReference>
<dbReference type="PANTHER" id="PTHR23054">
    <property type="entry name" value="TERNARY COMPLEX FACTOR MIP1, LEUCINE-ZIPPER-RELATED"/>
    <property type="match status" value="1"/>
</dbReference>
<dbReference type="EMBL" id="BDDD01000435">
    <property type="protein sequence ID" value="GAV65800.1"/>
    <property type="molecule type" value="Genomic_DNA"/>
</dbReference>
<dbReference type="PANTHER" id="PTHR23054:SF15">
    <property type="entry name" value="OS08G0515700 PROTEIN"/>
    <property type="match status" value="1"/>
</dbReference>
<proteinExistence type="predicted"/>
<dbReference type="InParanoid" id="A0A1Q3BCS9"/>
<gene>
    <name evidence="3" type="ORF">CFOL_v3_09314</name>
</gene>
<protein>
    <submittedName>
        <fullName evidence="3">Lzipper-MIP1 domain-containing protein</fullName>
    </submittedName>
</protein>
<feature type="domain" description="Ternary complex factor MIP1 leucine-zipper" evidence="2">
    <location>
        <begin position="76"/>
        <end position="126"/>
    </location>
</feature>
<evidence type="ECO:0000256" key="1">
    <source>
        <dbReference type="SAM" id="MobiDB-lite"/>
    </source>
</evidence>
<dbReference type="AlphaFoldDB" id="A0A1Q3BCS9"/>
<evidence type="ECO:0000313" key="3">
    <source>
        <dbReference type="EMBL" id="GAV65800.1"/>
    </source>
</evidence>
<comment type="caution">
    <text evidence="3">The sequence shown here is derived from an EMBL/GenBank/DDBJ whole genome shotgun (WGS) entry which is preliminary data.</text>
</comment>
<evidence type="ECO:0000313" key="4">
    <source>
        <dbReference type="Proteomes" id="UP000187406"/>
    </source>
</evidence>
<dbReference type="STRING" id="3775.A0A1Q3BCS9"/>
<dbReference type="InterPro" id="IPR025757">
    <property type="entry name" value="MIP1_Leuzipper"/>
</dbReference>